<name>A0A934IE21_9HYPH</name>
<comment type="caution">
    <text evidence="3">The sequence shown here is derived from an EMBL/GenBank/DDBJ whole genome shotgun (WGS) entry which is preliminary data.</text>
</comment>
<keyword evidence="4" id="KW-1185">Reference proteome</keyword>
<evidence type="ECO:0000313" key="3">
    <source>
        <dbReference type="EMBL" id="MBJ3774828.1"/>
    </source>
</evidence>
<proteinExistence type="predicted"/>
<feature type="domain" description="Terminase large subunit gp17-like C-terminal" evidence="2">
    <location>
        <begin position="235"/>
        <end position="380"/>
    </location>
</feature>
<dbReference type="InterPro" id="IPR027417">
    <property type="entry name" value="P-loop_NTPase"/>
</dbReference>
<dbReference type="EMBL" id="JAEKJA010000002">
    <property type="protein sequence ID" value="MBJ3774828.1"/>
    <property type="molecule type" value="Genomic_DNA"/>
</dbReference>
<sequence>MPPDGRWTTWLVLGGRGAGKTRAGAEWVRGMATGKTPYAKAPVGRIALVGETLADAREVMVEGISGLLAVSPPRERPEWQPSRRRLEWSNGAVAQIFSATDPESLRGPQFGAAWADELAKWPDPDASWDMLQFALRLGERPRQMVTTTPRPVPLLRRLMDDPRTALTRMATDANALNLAPGFLETVVGRYRGTRLGRQELDGELIEDRDDALWSRDEIDRGRVAEAPALQRIVVAIDPPATSGARSAACGIVAAGLGSDGHAYVLADATIARAGPKVWAERAVSLYHTLGADRLVAEVNQGGEMVETIVREADPTVPVQTVRASRGKWTRAEPVALLYGQGRVRHAGVFAELEDQMCNFVPAGTAEGVSPDRIDALVWALTVLMLEPTGASPRVRRFG</sequence>
<reference evidence="3" key="1">
    <citation type="submission" date="2020-12" db="EMBL/GenBank/DDBJ databases">
        <title>Bacterial taxonomy.</title>
        <authorList>
            <person name="Pan X."/>
        </authorList>
    </citation>
    <scope>NUCLEOTIDE SEQUENCE</scope>
    <source>
        <strain evidence="3">B2012</strain>
    </source>
</reference>
<dbReference type="Gene3D" id="3.40.50.300">
    <property type="entry name" value="P-loop containing nucleotide triphosphate hydrolases"/>
    <property type="match status" value="1"/>
</dbReference>
<protein>
    <submittedName>
        <fullName evidence="3">DNA-packaging protein</fullName>
    </submittedName>
</protein>
<dbReference type="Proteomes" id="UP000609531">
    <property type="component" value="Unassembled WGS sequence"/>
</dbReference>
<evidence type="ECO:0000256" key="1">
    <source>
        <dbReference type="ARBA" id="ARBA00022612"/>
    </source>
</evidence>
<dbReference type="Pfam" id="PF17289">
    <property type="entry name" value="Terminase_6C"/>
    <property type="match status" value="1"/>
</dbReference>
<evidence type="ECO:0000259" key="2">
    <source>
        <dbReference type="Pfam" id="PF17289"/>
    </source>
</evidence>
<dbReference type="AlphaFoldDB" id="A0A934IE21"/>
<accession>A0A934IE21</accession>
<dbReference type="InterPro" id="IPR035421">
    <property type="entry name" value="Terminase_6C"/>
</dbReference>
<dbReference type="Pfam" id="PF03237">
    <property type="entry name" value="Terminase_6N"/>
    <property type="match status" value="1"/>
</dbReference>
<keyword evidence="1" id="KW-1188">Viral release from host cell</keyword>
<gene>
    <name evidence="3" type="ORF">JCR33_03970</name>
</gene>
<evidence type="ECO:0000313" key="4">
    <source>
        <dbReference type="Proteomes" id="UP000609531"/>
    </source>
</evidence>
<organism evidence="3 4">
    <name type="scientific">Acuticoccus mangrovi</name>
    <dbReference type="NCBI Taxonomy" id="2796142"/>
    <lineage>
        <taxon>Bacteria</taxon>
        <taxon>Pseudomonadati</taxon>
        <taxon>Pseudomonadota</taxon>
        <taxon>Alphaproteobacteria</taxon>
        <taxon>Hyphomicrobiales</taxon>
        <taxon>Amorphaceae</taxon>
        <taxon>Acuticoccus</taxon>
    </lineage>
</organism>